<dbReference type="Proteomes" id="UP000027138">
    <property type="component" value="Unassembled WGS sequence"/>
</dbReference>
<dbReference type="EMBL" id="KK914339">
    <property type="protein sequence ID" value="KDP39819.1"/>
    <property type="molecule type" value="Genomic_DNA"/>
</dbReference>
<keyword evidence="2" id="KW-1185">Reference proteome</keyword>
<name>A0A067L6V6_JATCU</name>
<sequence>MIESSKTLEEILAKFKEEPQLGNKEESVVMVLNVWGGSHKEWINLVNVWVNDDSDQITLNFWGEDDDEEERNVHNLTRSATIKKRIAALNLAKQVLLPWTGFQATVLSIDMGLVVSNIMKKKNFEEGKGL</sequence>
<evidence type="ECO:0000313" key="2">
    <source>
        <dbReference type="Proteomes" id="UP000027138"/>
    </source>
</evidence>
<accession>A0A067L6V6</accession>
<reference evidence="1 2" key="1">
    <citation type="journal article" date="2014" name="PLoS ONE">
        <title>Global Analysis of Gene Expression Profiles in Physic Nut (Jatropha curcas L.) Seedlings Exposed to Salt Stress.</title>
        <authorList>
            <person name="Zhang L."/>
            <person name="Zhang C."/>
            <person name="Wu P."/>
            <person name="Chen Y."/>
            <person name="Li M."/>
            <person name="Jiang H."/>
            <person name="Wu G."/>
        </authorList>
    </citation>
    <scope>NUCLEOTIDE SEQUENCE [LARGE SCALE GENOMIC DNA]</scope>
    <source>
        <strain evidence="2">cv. GZQX0401</strain>
        <tissue evidence="1">Young leaves</tissue>
    </source>
</reference>
<organism evidence="1 2">
    <name type="scientific">Jatropha curcas</name>
    <name type="common">Barbados nut</name>
    <dbReference type="NCBI Taxonomy" id="180498"/>
    <lineage>
        <taxon>Eukaryota</taxon>
        <taxon>Viridiplantae</taxon>
        <taxon>Streptophyta</taxon>
        <taxon>Embryophyta</taxon>
        <taxon>Tracheophyta</taxon>
        <taxon>Spermatophyta</taxon>
        <taxon>Magnoliopsida</taxon>
        <taxon>eudicotyledons</taxon>
        <taxon>Gunneridae</taxon>
        <taxon>Pentapetalae</taxon>
        <taxon>rosids</taxon>
        <taxon>fabids</taxon>
        <taxon>Malpighiales</taxon>
        <taxon>Euphorbiaceae</taxon>
        <taxon>Crotonoideae</taxon>
        <taxon>Jatropheae</taxon>
        <taxon>Jatropha</taxon>
    </lineage>
</organism>
<protein>
    <submittedName>
        <fullName evidence="1">Uncharacterized protein</fullName>
    </submittedName>
</protein>
<dbReference type="AlphaFoldDB" id="A0A067L6V6"/>
<proteinExistence type="predicted"/>
<evidence type="ECO:0000313" key="1">
    <source>
        <dbReference type="EMBL" id="KDP39819.1"/>
    </source>
</evidence>
<gene>
    <name evidence="1" type="ORF">JCGZ_04918</name>
</gene>